<reference evidence="2" key="1">
    <citation type="journal article" date="2019" name="Sci. Rep.">
        <title>Draft genome of Tanacetum cinerariifolium, the natural source of mosquito coil.</title>
        <authorList>
            <person name="Yamashiro T."/>
            <person name="Shiraishi A."/>
            <person name="Satake H."/>
            <person name="Nakayama K."/>
        </authorList>
    </citation>
    <scope>NUCLEOTIDE SEQUENCE</scope>
</reference>
<evidence type="ECO:0000256" key="1">
    <source>
        <dbReference type="SAM" id="MobiDB-lite"/>
    </source>
</evidence>
<feature type="region of interest" description="Disordered" evidence="1">
    <location>
        <begin position="21"/>
        <end position="81"/>
    </location>
</feature>
<sequence length="129" mass="13047">TFTSSAFEHFQENISAVEDTIPAGDGIPADAQTIPADSTPILTTGGVSAGSSMDPAGQAAAAAPSSSAMSAADKGKAPMVDDSIPVDLLTEQEQEAEFARQQEELAQKAQAESIASPAAQGTGLSAQRR</sequence>
<feature type="compositionally biased region" description="Low complexity" evidence="1">
    <location>
        <begin position="51"/>
        <end position="72"/>
    </location>
</feature>
<feature type="compositionally biased region" description="Basic and acidic residues" evidence="1">
    <location>
        <begin position="97"/>
        <end position="106"/>
    </location>
</feature>
<feature type="compositionally biased region" description="Polar residues" evidence="1">
    <location>
        <begin position="40"/>
        <end position="50"/>
    </location>
</feature>
<comment type="caution">
    <text evidence="2">The sequence shown here is derived from an EMBL/GenBank/DDBJ whole genome shotgun (WGS) entry which is preliminary data.</text>
</comment>
<protein>
    <submittedName>
        <fullName evidence="2">Uncharacterized protein</fullName>
    </submittedName>
</protein>
<dbReference type="AlphaFoldDB" id="A0A699UDQ5"/>
<feature type="region of interest" description="Disordered" evidence="1">
    <location>
        <begin position="94"/>
        <end position="129"/>
    </location>
</feature>
<gene>
    <name evidence="2" type="ORF">Tci_891910</name>
</gene>
<proteinExistence type="predicted"/>
<accession>A0A699UDQ5</accession>
<organism evidence="2">
    <name type="scientific">Tanacetum cinerariifolium</name>
    <name type="common">Dalmatian daisy</name>
    <name type="synonym">Chrysanthemum cinerariifolium</name>
    <dbReference type="NCBI Taxonomy" id="118510"/>
    <lineage>
        <taxon>Eukaryota</taxon>
        <taxon>Viridiplantae</taxon>
        <taxon>Streptophyta</taxon>
        <taxon>Embryophyta</taxon>
        <taxon>Tracheophyta</taxon>
        <taxon>Spermatophyta</taxon>
        <taxon>Magnoliopsida</taxon>
        <taxon>eudicotyledons</taxon>
        <taxon>Gunneridae</taxon>
        <taxon>Pentapetalae</taxon>
        <taxon>asterids</taxon>
        <taxon>campanulids</taxon>
        <taxon>Asterales</taxon>
        <taxon>Asteraceae</taxon>
        <taxon>Asteroideae</taxon>
        <taxon>Anthemideae</taxon>
        <taxon>Anthemidinae</taxon>
        <taxon>Tanacetum</taxon>
    </lineage>
</organism>
<feature type="non-terminal residue" evidence="2">
    <location>
        <position position="1"/>
    </location>
</feature>
<evidence type="ECO:0000313" key="2">
    <source>
        <dbReference type="EMBL" id="GFD19941.1"/>
    </source>
</evidence>
<dbReference type="EMBL" id="BKCJ011318454">
    <property type="protein sequence ID" value="GFD19941.1"/>
    <property type="molecule type" value="Genomic_DNA"/>
</dbReference>
<name>A0A699UDQ5_TANCI</name>